<accession>A0A845R0R2</accession>
<evidence type="ECO:0000313" key="12">
    <source>
        <dbReference type="Proteomes" id="UP000467132"/>
    </source>
</evidence>
<dbReference type="FunFam" id="3.40.1440.10:FF:000001">
    <property type="entry name" value="UvrABC system protein C"/>
    <property type="match status" value="1"/>
</dbReference>
<dbReference type="PANTHER" id="PTHR30562:SF1">
    <property type="entry name" value="UVRABC SYSTEM PROTEIN C"/>
    <property type="match status" value="1"/>
</dbReference>
<name>A0A845R0R2_9CLOT</name>
<reference evidence="11 12" key="1">
    <citation type="submission" date="2018-08" db="EMBL/GenBank/DDBJ databases">
        <title>Murine metabolic-syndrome-specific gut microbial biobank.</title>
        <authorList>
            <person name="Liu C."/>
        </authorList>
    </citation>
    <scope>NUCLEOTIDE SEQUENCE [LARGE SCALE GENOMIC DNA]</scope>
    <source>
        <strain evidence="11 12">583</strain>
    </source>
</reference>
<dbReference type="InterPro" id="IPR041663">
    <property type="entry name" value="DisA/LigA_HHH"/>
</dbReference>
<dbReference type="Pfam" id="PF22920">
    <property type="entry name" value="UvrC_RNaseH"/>
    <property type="match status" value="1"/>
</dbReference>
<dbReference type="RefSeq" id="WP_160198300.1">
    <property type="nucleotide sequence ID" value="NZ_QXXA01000015.1"/>
</dbReference>
<dbReference type="InterPro" id="IPR036876">
    <property type="entry name" value="UVR_dom_sf"/>
</dbReference>
<keyword evidence="1 7" id="KW-0963">Cytoplasm</keyword>
<gene>
    <name evidence="7 11" type="primary">uvrC</name>
    <name evidence="11" type="ORF">D3Z33_13315</name>
</gene>
<keyword evidence="6 7" id="KW-0742">SOS response</keyword>
<evidence type="ECO:0000256" key="2">
    <source>
        <dbReference type="ARBA" id="ARBA00022763"/>
    </source>
</evidence>
<dbReference type="InterPro" id="IPR004791">
    <property type="entry name" value="UvrC"/>
</dbReference>
<dbReference type="NCBIfam" id="NF001824">
    <property type="entry name" value="PRK00558.1-5"/>
    <property type="match status" value="1"/>
</dbReference>
<evidence type="ECO:0000313" key="11">
    <source>
        <dbReference type="EMBL" id="NBI07834.1"/>
    </source>
</evidence>
<comment type="similarity">
    <text evidence="7">Belongs to the UvrC family.</text>
</comment>
<dbReference type="SUPFAM" id="SSF82771">
    <property type="entry name" value="GIY-YIG endonuclease"/>
    <property type="match status" value="1"/>
</dbReference>
<dbReference type="InterPro" id="IPR001162">
    <property type="entry name" value="UvrC_RNase_H_dom"/>
</dbReference>
<evidence type="ECO:0000256" key="6">
    <source>
        <dbReference type="ARBA" id="ARBA00023236"/>
    </source>
</evidence>
<dbReference type="InterPro" id="IPR010994">
    <property type="entry name" value="RuvA_2-like"/>
</dbReference>
<comment type="subcellular location">
    <subcellularLocation>
        <location evidence="7">Cytoplasm</location>
    </subcellularLocation>
</comment>
<dbReference type="Gene3D" id="1.10.150.20">
    <property type="entry name" value="5' to 3' exonuclease, C-terminal subdomain"/>
    <property type="match status" value="1"/>
</dbReference>
<keyword evidence="3 7" id="KW-0228">DNA excision</keyword>
<keyword evidence="12" id="KW-1185">Reference proteome</keyword>
<evidence type="ECO:0000259" key="10">
    <source>
        <dbReference type="PROSITE" id="PS50165"/>
    </source>
</evidence>
<sequence>MNFNIEEELKKLPDSPGVYLMKDKKGEIIYVGKAISLKNRVRQYFRSSSNKQAKVKAMVSHIEEFEYILTDSEVEALILESNLIKKYKPKYNVLLRDDKQYPYIKVTLNENYPRVIKTRNVLKDKAKYFGPYTSAGAVNDTLDIIRDLYPIRTCKLKLEEGKKVRERPCLNYYIGKCNAPCMGNIPHNEYMEMINEIIMFLNGKEENLVEIIKGKMSKASKSLDFEGAARYRDQILSLEHILEKQKIVSTTSTIDRDIIGMARGIEDAIVQIFFMRNGKLMGREHFIITDIENQTREEILSSFTKQFYMGTAFVPKEILIEEEFEDMDIVSRWLTEKRGSNVYIKVPLRGEKNHLMEMVRKNALDILNQYSDRIKRKTKKEKGTLKELRRILNLEKTPNRIEAFDISNIAGVESVGSMVVFENGSKKTSDYRRFKIKSIEGPNDYGSMEEILWRRFNRAIEEAKSIKENKVGIKSFSVLPDLIMMDGGKGQVNIALKVLEEFNLDIPVCGMIKDDFHRTRGIIYQNKEIKISKHSEVFKLITRIQDEAHRFAISYHRSLRDKKVFKSVLDDIKGVGTKRKKALLRELGSIENIRKASVEEMKSIDGMNIKAAQSVYDFFHK</sequence>
<dbReference type="GO" id="GO:0009432">
    <property type="term" value="P:SOS response"/>
    <property type="evidence" value="ECO:0007669"/>
    <property type="project" value="UniProtKB-UniRule"/>
</dbReference>
<dbReference type="Gene3D" id="4.10.860.10">
    <property type="entry name" value="UVR domain"/>
    <property type="match status" value="1"/>
</dbReference>
<dbReference type="OrthoDB" id="9804933at2"/>
<dbReference type="Proteomes" id="UP000467132">
    <property type="component" value="Unassembled WGS sequence"/>
</dbReference>
<dbReference type="Gene3D" id="3.30.420.340">
    <property type="entry name" value="UvrC, RNAse H endonuclease domain"/>
    <property type="match status" value="1"/>
</dbReference>
<dbReference type="InterPro" id="IPR001943">
    <property type="entry name" value="UVR_dom"/>
</dbReference>
<feature type="domain" description="UVR" evidence="8">
    <location>
        <begin position="206"/>
        <end position="241"/>
    </location>
</feature>
<dbReference type="AlphaFoldDB" id="A0A845R0R2"/>
<comment type="function">
    <text evidence="7">The UvrABC repair system catalyzes the recognition and processing of DNA lesions. UvrC both incises the 5' and 3' sides of the lesion. The N-terminal half is responsible for the 3' incision and the C-terminal half is responsible for the 5' incision.</text>
</comment>
<organism evidence="11 12">
    <name type="scientific">Senegalia massiliensis</name>
    <dbReference type="NCBI Taxonomy" id="1720316"/>
    <lineage>
        <taxon>Bacteria</taxon>
        <taxon>Bacillati</taxon>
        <taxon>Bacillota</taxon>
        <taxon>Clostridia</taxon>
        <taxon>Eubacteriales</taxon>
        <taxon>Clostridiaceae</taxon>
        <taxon>Senegalia</taxon>
    </lineage>
</organism>
<dbReference type="SMART" id="SM00465">
    <property type="entry name" value="GIYc"/>
    <property type="match status" value="1"/>
</dbReference>
<dbReference type="PROSITE" id="PS50164">
    <property type="entry name" value="GIY_YIG"/>
    <property type="match status" value="1"/>
</dbReference>
<dbReference type="Pfam" id="PF02151">
    <property type="entry name" value="UVR"/>
    <property type="match status" value="1"/>
</dbReference>
<dbReference type="Pfam" id="PF08459">
    <property type="entry name" value="UvrC_RNaseH_dom"/>
    <property type="match status" value="1"/>
</dbReference>
<dbReference type="NCBIfam" id="TIGR00194">
    <property type="entry name" value="uvrC"/>
    <property type="match status" value="1"/>
</dbReference>
<dbReference type="CDD" id="cd10434">
    <property type="entry name" value="GIY-YIG_UvrC_Cho"/>
    <property type="match status" value="1"/>
</dbReference>
<dbReference type="SUPFAM" id="SSF46600">
    <property type="entry name" value="C-terminal UvrC-binding domain of UvrB"/>
    <property type="match status" value="1"/>
</dbReference>
<evidence type="ECO:0000256" key="5">
    <source>
        <dbReference type="ARBA" id="ARBA00023204"/>
    </source>
</evidence>
<keyword evidence="4 7" id="KW-0267">Excision nuclease</keyword>
<dbReference type="Gene3D" id="3.40.1440.10">
    <property type="entry name" value="GIY-YIG endonuclease"/>
    <property type="match status" value="1"/>
</dbReference>
<feature type="domain" description="GIY-YIG" evidence="9">
    <location>
        <begin position="14"/>
        <end position="93"/>
    </location>
</feature>
<dbReference type="SUPFAM" id="SSF47781">
    <property type="entry name" value="RuvA domain 2-like"/>
    <property type="match status" value="1"/>
</dbReference>
<keyword evidence="2 7" id="KW-0227">DNA damage</keyword>
<dbReference type="PANTHER" id="PTHR30562">
    <property type="entry name" value="UVRC/OXIDOREDUCTASE"/>
    <property type="match status" value="1"/>
</dbReference>
<dbReference type="PROSITE" id="PS50151">
    <property type="entry name" value="UVR"/>
    <property type="match status" value="1"/>
</dbReference>
<evidence type="ECO:0000259" key="8">
    <source>
        <dbReference type="PROSITE" id="PS50151"/>
    </source>
</evidence>
<dbReference type="EMBL" id="QXXA01000015">
    <property type="protein sequence ID" value="NBI07834.1"/>
    <property type="molecule type" value="Genomic_DNA"/>
</dbReference>
<proteinExistence type="inferred from homology"/>
<dbReference type="GO" id="GO:0005737">
    <property type="term" value="C:cytoplasm"/>
    <property type="evidence" value="ECO:0007669"/>
    <property type="project" value="UniProtKB-SubCell"/>
</dbReference>
<keyword evidence="5 7" id="KW-0234">DNA repair</keyword>
<evidence type="ECO:0000256" key="3">
    <source>
        <dbReference type="ARBA" id="ARBA00022769"/>
    </source>
</evidence>
<dbReference type="GO" id="GO:0003677">
    <property type="term" value="F:DNA binding"/>
    <property type="evidence" value="ECO:0007669"/>
    <property type="project" value="UniProtKB-UniRule"/>
</dbReference>
<feature type="domain" description="UvrC family homology region profile" evidence="10">
    <location>
        <begin position="258"/>
        <end position="499"/>
    </location>
</feature>
<dbReference type="InterPro" id="IPR047296">
    <property type="entry name" value="GIY-YIG_UvrC_Cho"/>
</dbReference>
<dbReference type="GO" id="GO:0006289">
    <property type="term" value="P:nucleotide-excision repair"/>
    <property type="evidence" value="ECO:0007669"/>
    <property type="project" value="UniProtKB-UniRule"/>
</dbReference>
<protein>
    <recommendedName>
        <fullName evidence="7">UvrABC system protein C</fullName>
        <shortName evidence="7">Protein UvrC</shortName>
    </recommendedName>
    <alternativeName>
        <fullName evidence="7">Excinuclease ABC subunit C</fullName>
    </alternativeName>
</protein>
<evidence type="ECO:0000259" key="9">
    <source>
        <dbReference type="PROSITE" id="PS50164"/>
    </source>
</evidence>
<dbReference type="Pfam" id="PF01541">
    <property type="entry name" value="GIY-YIG"/>
    <property type="match status" value="1"/>
</dbReference>
<dbReference type="GO" id="GO:0009381">
    <property type="term" value="F:excinuclease ABC activity"/>
    <property type="evidence" value="ECO:0007669"/>
    <property type="project" value="UniProtKB-UniRule"/>
</dbReference>
<evidence type="ECO:0000256" key="4">
    <source>
        <dbReference type="ARBA" id="ARBA00022881"/>
    </source>
</evidence>
<dbReference type="GO" id="GO:0009380">
    <property type="term" value="C:excinuclease repair complex"/>
    <property type="evidence" value="ECO:0007669"/>
    <property type="project" value="InterPro"/>
</dbReference>
<dbReference type="InterPro" id="IPR050066">
    <property type="entry name" value="UvrABC_protein_C"/>
</dbReference>
<dbReference type="PROSITE" id="PS50165">
    <property type="entry name" value="UVRC"/>
    <property type="match status" value="1"/>
</dbReference>
<evidence type="ECO:0000256" key="1">
    <source>
        <dbReference type="ARBA" id="ARBA00022490"/>
    </source>
</evidence>
<dbReference type="HAMAP" id="MF_00203">
    <property type="entry name" value="UvrC"/>
    <property type="match status" value="1"/>
</dbReference>
<dbReference type="InterPro" id="IPR035901">
    <property type="entry name" value="GIY-YIG_endonuc_sf"/>
</dbReference>
<comment type="subunit">
    <text evidence="7">Interacts with UvrB in an incision complex.</text>
</comment>
<dbReference type="Pfam" id="PF12826">
    <property type="entry name" value="HHH_2"/>
    <property type="match status" value="1"/>
</dbReference>
<dbReference type="InterPro" id="IPR038476">
    <property type="entry name" value="UvrC_RNase_H_dom_sf"/>
</dbReference>
<comment type="caution">
    <text evidence="11">The sequence shown here is derived from an EMBL/GenBank/DDBJ whole genome shotgun (WGS) entry which is preliminary data.</text>
</comment>
<dbReference type="InterPro" id="IPR000305">
    <property type="entry name" value="GIY-YIG_endonuc"/>
</dbReference>
<evidence type="ECO:0000256" key="7">
    <source>
        <dbReference type="HAMAP-Rule" id="MF_00203"/>
    </source>
</evidence>